<proteinExistence type="predicted"/>
<dbReference type="EMBL" id="JJMT01000004">
    <property type="protein sequence ID" value="KEO46691.1"/>
    <property type="molecule type" value="Genomic_DNA"/>
</dbReference>
<reference evidence="3 9" key="4">
    <citation type="journal article" date="2019" name="Nat. Med.">
        <title>A library of human gut bacterial isolates paired with longitudinal multiomics data enables mechanistic microbiome research.</title>
        <authorList>
            <person name="Poyet M."/>
            <person name="Groussin M."/>
            <person name="Gibbons S.M."/>
            <person name="Avila-Pacheco J."/>
            <person name="Jiang X."/>
            <person name="Kearney S.M."/>
            <person name="Perrotta A.R."/>
            <person name="Berdy B."/>
            <person name="Zhao S."/>
            <person name="Lieberman T.D."/>
            <person name="Swanson P.K."/>
            <person name="Smith M."/>
            <person name="Roesemann S."/>
            <person name="Alexander J.E."/>
            <person name="Rich S.A."/>
            <person name="Livny J."/>
            <person name="Vlamakis H."/>
            <person name="Clish C."/>
            <person name="Bullock K."/>
            <person name="Deik A."/>
            <person name="Scott J."/>
            <person name="Pierce K.A."/>
            <person name="Xavier R.J."/>
            <person name="Alm E.J."/>
        </authorList>
    </citation>
    <scope>NUCLEOTIDE SEQUENCE [LARGE SCALE GENOMIC DNA]</scope>
    <source>
        <strain evidence="3 9">BIOML-A4</strain>
    </source>
</reference>
<dbReference type="InterPro" id="IPR020215">
    <property type="entry name" value="EbsA-like"/>
</dbReference>
<accession>A0A074JEZ7</accession>
<dbReference type="Pfam" id="PF17255">
    <property type="entry name" value="EbsA"/>
    <property type="match status" value="1"/>
</dbReference>
<evidence type="ECO:0000313" key="6">
    <source>
        <dbReference type="Proteomes" id="UP000027855"/>
    </source>
</evidence>
<dbReference type="Proteomes" id="UP000439678">
    <property type="component" value="Unassembled WGS sequence"/>
</dbReference>
<evidence type="ECO:0000313" key="4">
    <source>
        <dbReference type="EMBL" id="PZD56096.1"/>
    </source>
</evidence>
<dbReference type="Proteomes" id="UP000027855">
    <property type="component" value="Unassembled WGS sequence"/>
</dbReference>
<keyword evidence="1" id="KW-0472">Membrane</keyword>
<evidence type="ECO:0000313" key="5">
    <source>
        <dbReference type="EMBL" id="QGU80534.1"/>
    </source>
</evidence>
<keyword evidence="1" id="KW-0812">Transmembrane</keyword>
<dbReference type="RefSeq" id="WP_002890860.1">
    <property type="nucleotide sequence ID" value="NZ_BPPT01000001.1"/>
</dbReference>
<organism evidence="2 6">
    <name type="scientific">Streptococcus salivarius</name>
    <dbReference type="NCBI Taxonomy" id="1304"/>
    <lineage>
        <taxon>Bacteria</taxon>
        <taxon>Bacillati</taxon>
        <taxon>Bacillota</taxon>
        <taxon>Bacilli</taxon>
        <taxon>Lactobacillales</taxon>
        <taxon>Streptococcaceae</taxon>
        <taxon>Streptococcus</taxon>
    </lineage>
</organism>
<evidence type="ECO:0000313" key="2">
    <source>
        <dbReference type="EMBL" id="KEO46691.1"/>
    </source>
</evidence>
<feature type="transmembrane region" description="Helical" evidence="1">
    <location>
        <begin position="47"/>
        <end position="67"/>
    </location>
</feature>
<evidence type="ECO:0000313" key="9">
    <source>
        <dbReference type="Proteomes" id="UP000439678"/>
    </source>
</evidence>
<dbReference type="Proteomes" id="UP000248776">
    <property type="component" value="Unassembled WGS sequence"/>
</dbReference>
<dbReference type="Proteomes" id="UP000422997">
    <property type="component" value="Chromosome"/>
</dbReference>
<evidence type="ECO:0000313" key="7">
    <source>
        <dbReference type="Proteomes" id="UP000248776"/>
    </source>
</evidence>
<keyword evidence="1" id="KW-1133">Transmembrane helix</keyword>
<reference evidence="5 8" key="2">
    <citation type="submission" date="2016-11" db="EMBL/GenBank/DDBJ databases">
        <title>The potential of Streptococcus salivarius to inhibit the production of volatile sulphur compounds in the oral cavity.</title>
        <authorList>
            <person name="Sun L."/>
            <person name="Li Z."/>
            <person name="Jin D."/>
            <person name="Zhao H."/>
        </authorList>
    </citation>
    <scope>NUCLEOTIDE SEQUENCE [LARGE SCALE GENOMIC DNA]</scope>
    <source>
        <strain evidence="5 8">ICDC2</strain>
    </source>
</reference>
<gene>
    <name evidence="5" type="ORF">BSR19_05120</name>
    <name evidence="4" type="ORF">CKU37_07490</name>
    <name evidence="2" type="ORF">DL07_08200</name>
    <name evidence="3" type="ORF">GMC65_02830</name>
</gene>
<dbReference type="PATRIC" id="fig|1304.173.peg.962"/>
<evidence type="ECO:0000313" key="3">
    <source>
        <dbReference type="EMBL" id="MTR27307.1"/>
    </source>
</evidence>
<dbReference type="EMBL" id="WMYO01000002">
    <property type="protein sequence ID" value="MTR27307.1"/>
    <property type="molecule type" value="Genomic_DNA"/>
</dbReference>
<name>A0A074JEZ7_STRSL</name>
<sequence>MIKIFGKYRYHWQPELSWLIIYWSLAITPIFIAAALLFELYSVPSHILMLFTIFVALFGLGFHRYFIIEDHGILRIVSFNIFKPRKVKISDIEKVEVIKTGLSLIFKNGKKRQFYMRKWPKKYFLDALALHPDFKGEVELLDHMTNFDYFAFYEESKKALKLKLRK</sequence>
<evidence type="ECO:0000313" key="8">
    <source>
        <dbReference type="Proteomes" id="UP000422997"/>
    </source>
</evidence>
<dbReference type="EMBL" id="NSIW01000013">
    <property type="protein sequence ID" value="PZD56096.1"/>
    <property type="molecule type" value="Genomic_DNA"/>
</dbReference>
<reference evidence="2 6" key="1">
    <citation type="submission" date="2014-04" db="EMBL/GenBank/DDBJ databases">
        <title>Variable characteristics of bacteriocin-producing Streptococcus salivarius strains isolated from Malaysian subjects.</title>
        <authorList>
            <person name="Philip K."/>
            <person name="Barbour A."/>
        </authorList>
    </citation>
    <scope>NUCLEOTIDE SEQUENCE [LARGE SCALE GENOMIC DNA]</scope>
    <source>
        <strain evidence="2 6">NU10</strain>
    </source>
</reference>
<reference evidence="4 7" key="3">
    <citation type="submission" date="2017-08" db="EMBL/GenBank/DDBJ databases">
        <title>Streptococcus salivarius strain HS0302 Genome.</title>
        <authorList>
            <person name="Smith J."/>
            <person name="Deng P."/>
            <person name="Geng M."/>
        </authorList>
    </citation>
    <scope>NUCLEOTIDE SEQUENCE [LARGE SCALE GENOMIC DNA]</scope>
    <source>
        <strain evidence="4 7">HS0302</strain>
    </source>
</reference>
<dbReference type="EMBL" id="CP018187">
    <property type="protein sequence ID" value="QGU80534.1"/>
    <property type="molecule type" value="Genomic_DNA"/>
</dbReference>
<evidence type="ECO:0000256" key="1">
    <source>
        <dbReference type="SAM" id="Phobius"/>
    </source>
</evidence>
<protein>
    <submittedName>
        <fullName evidence="2 3">EbsA</fullName>
    </submittedName>
</protein>
<dbReference type="AlphaFoldDB" id="A0A074JEZ7"/>
<feature type="transmembrane region" description="Helical" evidence="1">
    <location>
        <begin position="20"/>
        <end position="41"/>
    </location>
</feature>
<dbReference type="KEGG" id="strs:SSAL8618_05030"/>